<proteinExistence type="predicted"/>
<accession>A0ABU2FA56</accession>
<evidence type="ECO:0000256" key="1">
    <source>
        <dbReference type="SAM" id="Phobius"/>
    </source>
</evidence>
<feature type="transmembrane region" description="Helical" evidence="1">
    <location>
        <begin position="32"/>
        <end position="51"/>
    </location>
</feature>
<comment type="caution">
    <text evidence="2">The sequence shown here is derived from an EMBL/GenBank/DDBJ whole genome shotgun (WGS) entry which is preliminary data.</text>
</comment>
<gene>
    <name evidence="2" type="ORF">NDI56_06955</name>
</gene>
<keyword evidence="1" id="KW-0472">Membrane</keyword>
<organism evidence="2 3">
    <name type="scientific">Haloarcula saliterrae</name>
    <dbReference type="NCBI Taxonomy" id="2950534"/>
    <lineage>
        <taxon>Archaea</taxon>
        <taxon>Methanobacteriati</taxon>
        <taxon>Methanobacteriota</taxon>
        <taxon>Stenosarchaea group</taxon>
        <taxon>Halobacteria</taxon>
        <taxon>Halobacteriales</taxon>
        <taxon>Haloarculaceae</taxon>
        <taxon>Haloarcula</taxon>
    </lineage>
</organism>
<keyword evidence="3" id="KW-1185">Reference proteome</keyword>
<evidence type="ECO:0000313" key="2">
    <source>
        <dbReference type="EMBL" id="MDS0259129.1"/>
    </source>
</evidence>
<dbReference type="EMBL" id="JAMQON010000001">
    <property type="protein sequence ID" value="MDS0259129.1"/>
    <property type="molecule type" value="Genomic_DNA"/>
</dbReference>
<dbReference type="Proteomes" id="UP001259659">
    <property type="component" value="Unassembled WGS sequence"/>
</dbReference>
<keyword evidence="1" id="KW-1133">Transmembrane helix</keyword>
<reference evidence="2 3" key="1">
    <citation type="submission" date="2022-06" db="EMBL/GenBank/DDBJ databases">
        <title>Haloarcula sp. a new haloarchaeum isolate from saline soil.</title>
        <authorList>
            <person name="Strakova D."/>
            <person name="Galisteo C."/>
            <person name="Sanchez-Porro C."/>
            <person name="Ventosa A."/>
        </authorList>
    </citation>
    <scope>NUCLEOTIDE SEQUENCE [LARGE SCALE GENOMIC DNA]</scope>
    <source>
        <strain evidence="2 3">S1CR25-12</strain>
    </source>
</reference>
<evidence type="ECO:0000313" key="3">
    <source>
        <dbReference type="Proteomes" id="UP001259659"/>
    </source>
</evidence>
<evidence type="ECO:0008006" key="4">
    <source>
        <dbReference type="Google" id="ProtNLM"/>
    </source>
</evidence>
<dbReference type="RefSeq" id="WP_310918718.1">
    <property type="nucleotide sequence ID" value="NZ_JAMQON010000001.1"/>
</dbReference>
<protein>
    <recommendedName>
        <fullName evidence="4">DUF4175 domain-containing protein</fullName>
    </recommendedName>
</protein>
<keyword evidence="1" id="KW-0812">Transmembrane</keyword>
<sequence>MRNWPFFVAVWFGSFTVLLFVVLPRVPLSDWVVADTFIALVVGAAIAAAVVRLSR</sequence>
<name>A0ABU2FA56_9EURY</name>
<feature type="transmembrane region" description="Helical" evidence="1">
    <location>
        <begin position="7"/>
        <end position="26"/>
    </location>
</feature>